<evidence type="ECO:0000313" key="2">
    <source>
        <dbReference type="EMBL" id="MST72889.1"/>
    </source>
</evidence>
<proteinExistence type="predicted"/>
<dbReference type="RefSeq" id="WP_154435474.1">
    <property type="nucleotide sequence ID" value="NZ_VUNC01000005.1"/>
</dbReference>
<gene>
    <name evidence="2" type="ORF">FYJ68_07190</name>
</gene>
<keyword evidence="3" id="KW-1185">Reference proteome</keyword>
<dbReference type="Proteomes" id="UP000469325">
    <property type="component" value="Unassembled WGS sequence"/>
</dbReference>
<comment type="caution">
    <text evidence="2">The sequence shown here is derived from an EMBL/GenBank/DDBJ whole genome shotgun (WGS) entry which is preliminary data.</text>
</comment>
<organism evidence="2 3">
    <name type="scientific">Olsenella porci</name>
    <dbReference type="NCBI Taxonomy" id="2652279"/>
    <lineage>
        <taxon>Bacteria</taxon>
        <taxon>Bacillati</taxon>
        <taxon>Actinomycetota</taxon>
        <taxon>Coriobacteriia</taxon>
        <taxon>Coriobacteriales</taxon>
        <taxon>Atopobiaceae</taxon>
        <taxon>Olsenella</taxon>
    </lineage>
</organism>
<feature type="domain" description="Prenylated flavin chaperone LpdD-like" evidence="1">
    <location>
        <begin position="12"/>
        <end position="120"/>
    </location>
</feature>
<dbReference type="AlphaFoldDB" id="A0A6N7XSI0"/>
<accession>A0A6N7XSI0</accession>
<protein>
    <recommendedName>
        <fullName evidence="1">Prenylated flavin chaperone LpdD-like domain-containing protein</fullName>
    </recommendedName>
</protein>
<name>A0A6N7XSI0_9ACTN</name>
<dbReference type="InterPro" id="IPR048844">
    <property type="entry name" value="LpdD_chaperone-like"/>
</dbReference>
<evidence type="ECO:0000313" key="3">
    <source>
        <dbReference type="Proteomes" id="UP000469325"/>
    </source>
</evidence>
<dbReference type="EMBL" id="VUNC01000005">
    <property type="protein sequence ID" value="MST72889.1"/>
    <property type="molecule type" value="Genomic_DNA"/>
</dbReference>
<evidence type="ECO:0000259" key="1">
    <source>
        <dbReference type="Pfam" id="PF21758"/>
    </source>
</evidence>
<sequence length="142" mass="14804">MGMQLGTVAAGEGRFRLEAAVVVTPRGITVTACSPRYAHLGATAQAIPRPEPGRTATVSILSVPCHRDEIPAHDIAAKLATRFHMPVAASTGLHVDGATDEDLRTFLGVVSELTEGIADYVAKALPAASEDELDPAPARPRA</sequence>
<dbReference type="Pfam" id="PF21758">
    <property type="entry name" value="PAC_bac"/>
    <property type="match status" value="1"/>
</dbReference>
<reference evidence="2 3" key="1">
    <citation type="submission" date="2019-08" db="EMBL/GenBank/DDBJ databases">
        <title>In-depth cultivation of the pig gut microbiome towards novel bacterial diversity and tailored functional studies.</title>
        <authorList>
            <person name="Wylensek D."/>
            <person name="Hitch T.C.A."/>
            <person name="Clavel T."/>
        </authorList>
    </citation>
    <scope>NUCLEOTIDE SEQUENCE [LARGE SCALE GENOMIC DNA]</scope>
    <source>
        <strain evidence="2 3">CA-Schmier-601-WT-1</strain>
    </source>
</reference>